<keyword evidence="9 10" id="KW-0472">Membrane</keyword>
<name>E0TH45_PARBH</name>
<reference evidence="12" key="1">
    <citation type="submission" date="2010-08" db="EMBL/GenBank/DDBJ databases">
        <title>Genome sequence of Parvularcula bermudensis HTCC2503.</title>
        <authorList>
            <person name="Kang D.-M."/>
            <person name="Oh H.-M."/>
            <person name="Cho J.-C."/>
        </authorList>
    </citation>
    <scope>NUCLEOTIDE SEQUENCE [LARGE SCALE GENOMIC DNA]</scope>
    <source>
        <strain evidence="12">ATCC BAA-594 / HTCC2503 / KCTC 12087</strain>
    </source>
</reference>
<evidence type="ECO:0000256" key="5">
    <source>
        <dbReference type="ARBA" id="ARBA00022500"/>
    </source>
</evidence>
<dbReference type="EMBL" id="CP002156">
    <property type="protein sequence ID" value="ADM09629.1"/>
    <property type="molecule type" value="Genomic_DNA"/>
</dbReference>
<evidence type="ECO:0000256" key="7">
    <source>
        <dbReference type="ARBA" id="ARBA00022779"/>
    </source>
</evidence>
<comment type="subcellular location">
    <subcellularLocation>
        <location evidence="10">Cell inner membrane</location>
    </subcellularLocation>
    <subcellularLocation>
        <location evidence="2">Cell membrane</location>
        <topology evidence="2">Single-pass membrane protein</topology>
    </subcellularLocation>
</comment>
<evidence type="ECO:0000256" key="6">
    <source>
        <dbReference type="ARBA" id="ARBA00022692"/>
    </source>
</evidence>
<dbReference type="eggNOG" id="COG1580">
    <property type="taxonomic scope" value="Bacteria"/>
</dbReference>
<gene>
    <name evidence="11" type="ordered locus">PB2503_07869</name>
</gene>
<dbReference type="PANTHER" id="PTHR35091">
    <property type="entry name" value="FLAGELLAR PROTEIN FLIL"/>
    <property type="match status" value="1"/>
</dbReference>
<keyword evidence="11" id="KW-0966">Cell projection</keyword>
<keyword evidence="7 10" id="KW-0283">Flagellar rotation</keyword>
<sequence>MAAETEEVEPKKEGGGFLFTGVLSVVAAASTFGMVWFAAAPPPPVDAAACAGFTAEPLTPEEIEARTAKYVALEPFTVSLGPDAGAKHLRMSVALGRPADAVELSESEHLRLRDKLLERLRKVELTTITDPDGMPALKESLLDQAQATLGPDTVYNVLVTEFVMR</sequence>
<evidence type="ECO:0000256" key="2">
    <source>
        <dbReference type="ARBA" id="ARBA00004162"/>
    </source>
</evidence>
<dbReference type="PANTHER" id="PTHR35091:SF2">
    <property type="entry name" value="FLAGELLAR PROTEIN FLIL"/>
    <property type="match status" value="1"/>
</dbReference>
<dbReference type="AlphaFoldDB" id="E0TH45"/>
<organism evidence="11 12">
    <name type="scientific">Parvularcula bermudensis (strain ATCC BAA-594 / HTCC2503 / KCTC 12087)</name>
    <dbReference type="NCBI Taxonomy" id="314260"/>
    <lineage>
        <taxon>Bacteria</taxon>
        <taxon>Pseudomonadati</taxon>
        <taxon>Pseudomonadota</taxon>
        <taxon>Alphaproteobacteria</taxon>
        <taxon>Parvularculales</taxon>
        <taxon>Parvularculaceae</taxon>
        <taxon>Parvularcula</taxon>
    </lineage>
</organism>
<dbReference type="HOGENOM" id="CLU_1609241_0_0_5"/>
<keyword evidence="8 10" id="KW-1133">Transmembrane helix</keyword>
<dbReference type="STRING" id="314260.PB2503_07869"/>
<dbReference type="Proteomes" id="UP000001302">
    <property type="component" value="Chromosome"/>
</dbReference>
<evidence type="ECO:0000313" key="11">
    <source>
        <dbReference type="EMBL" id="ADM09629.1"/>
    </source>
</evidence>
<proteinExistence type="inferred from homology"/>
<dbReference type="GO" id="GO:0071978">
    <property type="term" value="P:bacterial-type flagellum-dependent swarming motility"/>
    <property type="evidence" value="ECO:0007669"/>
    <property type="project" value="TreeGrafter"/>
</dbReference>
<evidence type="ECO:0000256" key="9">
    <source>
        <dbReference type="ARBA" id="ARBA00023136"/>
    </source>
</evidence>
<dbReference type="RefSeq" id="WP_013300603.1">
    <property type="nucleotide sequence ID" value="NC_014414.1"/>
</dbReference>
<comment type="similarity">
    <text evidence="3 10">Belongs to the FliL family.</text>
</comment>
<dbReference type="GO" id="GO:0006935">
    <property type="term" value="P:chemotaxis"/>
    <property type="evidence" value="ECO:0007669"/>
    <property type="project" value="UniProtKB-KW"/>
</dbReference>
<dbReference type="GO" id="GO:0005886">
    <property type="term" value="C:plasma membrane"/>
    <property type="evidence" value="ECO:0007669"/>
    <property type="project" value="UniProtKB-SubCell"/>
</dbReference>
<evidence type="ECO:0000313" key="12">
    <source>
        <dbReference type="Proteomes" id="UP000001302"/>
    </source>
</evidence>
<keyword evidence="11" id="KW-0282">Flagellum</keyword>
<reference evidence="11 12" key="2">
    <citation type="journal article" date="2011" name="J. Bacteriol.">
        <title>Complete genome sequence of strain HTCC2503T of Parvularcula bermudensis, the type species of the order "Parvularculales" in the class Alphaproteobacteria.</title>
        <authorList>
            <person name="Oh H.M."/>
            <person name="Kang I."/>
            <person name="Vergin K.L."/>
            <person name="Kang D."/>
            <person name="Rhee K.H."/>
            <person name="Giovannoni S.J."/>
            <person name="Cho J.C."/>
        </authorList>
    </citation>
    <scope>NUCLEOTIDE SEQUENCE [LARGE SCALE GENOMIC DNA]</scope>
    <source>
        <strain evidence="12">ATCC BAA-594 / HTCC2503 / KCTC 12087</strain>
    </source>
</reference>
<dbReference type="GO" id="GO:0009425">
    <property type="term" value="C:bacterial-type flagellum basal body"/>
    <property type="evidence" value="ECO:0007669"/>
    <property type="project" value="InterPro"/>
</dbReference>
<feature type="transmembrane region" description="Helical" evidence="10">
    <location>
        <begin position="17"/>
        <end position="39"/>
    </location>
</feature>
<dbReference type="OrthoDB" id="7619358at2"/>
<evidence type="ECO:0000256" key="1">
    <source>
        <dbReference type="ARBA" id="ARBA00002254"/>
    </source>
</evidence>
<keyword evidence="5 10" id="KW-0145">Chemotaxis</keyword>
<keyword evidence="4" id="KW-1003">Cell membrane</keyword>
<evidence type="ECO:0000256" key="8">
    <source>
        <dbReference type="ARBA" id="ARBA00022989"/>
    </source>
</evidence>
<evidence type="ECO:0000256" key="3">
    <source>
        <dbReference type="ARBA" id="ARBA00008281"/>
    </source>
</evidence>
<accession>E0TH45</accession>
<dbReference type="Pfam" id="PF03748">
    <property type="entry name" value="FliL"/>
    <property type="match status" value="1"/>
</dbReference>
<keyword evidence="10" id="KW-0997">Cell inner membrane</keyword>
<comment type="function">
    <text evidence="1 10">Controls the rotational direction of flagella during chemotaxis.</text>
</comment>
<evidence type="ECO:0000256" key="4">
    <source>
        <dbReference type="ARBA" id="ARBA00022475"/>
    </source>
</evidence>
<keyword evidence="6 10" id="KW-0812">Transmembrane</keyword>
<evidence type="ECO:0000256" key="10">
    <source>
        <dbReference type="RuleBase" id="RU364125"/>
    </source>
</evidence>
<keyword evidence="11" id="KW-0969">Cilium</keyword>
<dbReference type="KEGG" id="pbr:PB2503_07869"/>
<keyword evidence="12" id="KW-1185">Reference proteome</keyword>
<dbReference type="InterPro" id="IPR005503">
    <property type="entry name" value="FliL"/>
</dbReference>
<protein>
    <recommendedName>
        <fullName evidence="10">Flagellar protein FliL</fullName>
    </recommendedName>
</protein>